<evidence type="ECO:0000256" key="1">
    <source>
        <dbReference type="ARBA" id="ARBA00022679"/>
    </source>
</evidence>
<keyword evidence="1" id="KW-0808">Transferase</keyword>
<dbReference type="InterPro" id="IPR029044">
    <property type="entry name" value="Nucleotide-diphossugar_trans"/>
</dbReference>
<dbReference type="PANTHER" id="PTHR32125:SF4">
    <property type="entry name" value="2-C-METHYL-D-ERYTHRITOL 4-PHOSPHATE CYTIDYLYLTRANSFERASE, CHLOROPLASTIC"/>
    <property type="match status" value="1"/>
</dbReference>
<dbReference type="SUPFAM" id="SSF53448">
    <property type="entry name" value="Nucleotide-diphospho-sugar transferases"/>
    <property type="match status" value="1"/>
</dbReference>
<organism evidence="3">
    <name type="scientific">marine sediment metagenome</name>
    <dbReference type="NCBI Taxonomy" id="412755"/>
    <lineage>
        <taxon>unclassified sequences</taxon>
        <taxon>metagenomes</taxon>
        <taxon>ecological metagenomes</taxon>
    </lineage>
</organism>
<evidence type="ECO:0000313" key="3">
    <source>
        <dbReference type="EMBL" id="KKM79436.1"/>
    </source>
</evidence>
<evidence type="ECO:0008006" key="4">
    <source>
        <dbReference type="Google" id="ProtNLM"/>
    </source>
</evidence>
<dbReference type="NCBIfam" id="TIGR00453">
    <property type="entry name" value="ispD"/>
    <property type="match status" value="1"/>
</dbReference>
<dbReference type="EMBL" id="LAZR01008335">
    <property type="protein sequence ID" value="KKM79436.1"/>
    <property type="molecule type" value="Genomic_DNA"/>
</dbReference>
<comment type="caution">
    <text evidence="3">The sequence shown here is derived from an EMBL/GenBank/DDBJ whole genome shotgun (WGS) entry which is preliminary data.</text>
</comment>
<name>A0A0F9KX91_9ZZZZ</name>
<keyword evidence="2" id="KW-0548">Nucleotidyltransferase</keyword>
<dbReference type="InterPro" id="IPR034683">
    <property type="entry name" value="IspD/TarI"/>
</dbReference>
<dbReference type="InterPro" id="IPR050088">
    <property type="entry name" value="IspD/TarI_cytidylyltransf_bact"/>
</dbReference>
<dbReference type="AlphaFoldDB" id="A0A0F9KX91"/>
<dbReference type="InterPro" id="IPR001228">
    <property type="entry name" value="IspD"/>
</dbReference>
<dbReference type="GO" id="GO:0050518">
    <property type="term" value="F:2-C-methyl-D-erythritol 4-phosphate cytidylyltransferase activity"/>
    <property type="evidence" value="ECO:0007669"/>
    <property type="project" value="InterPro"/>
</dbReference>
<proteinExistence type="inferred from homology"/>
<dbReference type="Gene3D" id="3.90.550.10">
    <property type="entry name" value="Spore Coat Polysaccharide Biosynthesis Protein SpsA, Chain A"/>
    <property type="match status" value="1"/>
</dbReference>
<dbReference type="Pfam" id="PF01128">
    <property type="entry name" value="IspD"/>
    <property type="match status" value="1"/>
</dbReference>
<dbReference type="GO" id="GO:0008299">
    <property type="term" value="P:isoprenoid biosynthetic process"/>
    <property type="evidence" value="ECO:0007669"/>
    <property type="project" value="InterPro"/>
</dbReference>
<dbReference type="PANTHER" id="PTHR32125">
    <property type="entry name" value="2-C-METHYL-D-ERYTHRITOL 4-PHOSPHATE CYTIDYLYLTRANSFERASE, CHLOROPLASTIC"/>
    <property type="match status" value="1"/>
</dbReference>
<sequence length="226" mass="24892">MITAIIVAAGKGERMKNKINKPFLHLAGKPMLYWTLKSFVDSSVDNILIVANPAEIEDMSALIAEHAIEKVLGILPGGEKRQDSVSNGLDFLPDQTEVVAVHDGARPLIAPEYIDKLIADLKDFDGVVPAVRPIDTIKVARENIVGETLDRQDLRAIQTPQIFKRKPLVESYAKAKSDGYYGTDDASLLERYGYSVKISEGSYDNIKITNSVDLELAEVIIAKKIK</sequence>
<dbReference type="HAMAP" id="MF_00108">
    <property type="entry name" value="IspD"/>
    <property type="match status" value="1"/>
</dbReference>
<dbReference type="CDD" id="cd02516">
    <property type="entry name" value="CDP-ME_synthetase"/>
    <property type="match status" value="1"/>
</dbReference>
<accession>A0A0F9KX91</accession>
<gene>
    <name evidence="3" type="ORF">LCGC14_1349930</name>
</gene>
<protein>
    <recommendedName>
        <fullName evidence="4">2-C-methyl-D-erythritol 4-phosphate cytidylyltransferase</fullName>
    </recommendedName>
</protein>
<reference evidence="3" key="1">
    <citation type="journal article" date="2015" name="Nature">
        <title>Complex archaea that bridge the gap between prokaryotes and eukaryotes.</title>
        <authorList>
            <person name="Spang A."/>
            <person name="Saw J.H."/>
            <person name="Jorgensen S.L."/>
            <person name="Zaremba-Niedzwiedzka K."/>
            <person name="Martijn J."/>
            <person name="Lind A.E."/>
            <person name="van Eijk R."/>
            <person name="Schleper C."/>
            <person name="Guy L."/>
            <person name="Ettema T.J."/>
        </authorList>
    </citation>
    <scope>NUCLEOTIDE SEQUENCE</scope>
</reference>
<evidence type="ECO:0000256" key="2">
    <source>
        <dbReference type="ARBA" id="ARBA00022695"/>
    </source>
</evidence>
<dbReference type="FunFam" id="3.90.550.10:FF:000003">
    <property type="entry name" value="2-C-methyl-D-erythritol 4-phosphate cytidylyltransferase"/>
    <property type="match status" value="1"/>
</dbReference>